<dbReference type="OrthoDB" id="1443935at2"/>
<dbReference type="Proteomes" id="UP000261082">
    <property type="component" value="Unassembled WGS sequence"/>
</dbReference>
<evidence type="ECO:0000313" key="2">
    <source>
        <dbReference type="Proteomes" id="UP000261082"/>
    </source>
</evidence>
<sequence>MKKLLSILFLIPVLALGQSDFDTRQVSIEAIPSVEIKGLELMPYRLFGDRQGFGALPVYIPNLAPVSVSEKDYWQPVDMVQAATQDNNFIDSRSTNNNPFAARLNNQFAQSGLKRANKFNVYTDDEYSRVNNSVYQNQTMPYFGNPYYRGSQYGNSYYYNPYYRQSGINLYKNKENKSSINIQVRQY</sequence>
<accession>A0A3E1Q730</accession>
<protein>
    <submittedName>
        <fullName evidence="1">Uncharacterized protein</fullName>
    </submittedName>
</protein>
<gene>
    <name evidence="1" type="ORF">DZ858_11885</name>
</gene>
<keyword evidence="2" id="KW-1185">Reference proteome</keyword>
<comment type="caution">
    <text evidence="1">The sequence shown here is derived from an EMBL/GenBank/DDBJ whole genome shotgun (WGS) entry which is preliminary data.</text>
</comment>
<name>A0A3E1Q730_9FLAO</name>
<reference evidence="1 2" key="1">
    <citation type="journal article" date="2007" name="Int. J. Syst. Evol. Microbiol.">
        <title>Marixanthomonas ophiurae gen. nov., sp. nov., a marine bacterium of the family Flavobacteriaceae isolated from a deep-sea brittle star.</title>
        <authorList>
            <person name="Romanenko L.A."/>
            <person name="Uchino M."/>
            <person name="Frolova G.M."/>
            <person name="Mikhailov V.V."/>
        </authorList>
    </citation>
    <scope>NUCLEOTIDE SEQUENCE [LARGE SCALE GENOMIC DNA]</scope>
    <source>
        <strain evidence="1 2">KMM 3046</strain>
    </source>
</reference>
<dbReference type="EMBL" id="QVID01000002">
    <property type="protein sequence ID" value="RFN57936.1"/>
    <property type="molecule type" value="Genomic_DNA"/>
</dbReference>
<evidence type="ECO:0000313" key="1">
    <source>
        <dbReference type="EMBL" id="RFN57936.1"/>
    </source>
</evidence>
<dbReference type="RefSeq" id="WP_117159885.1">
    <property type="nucleotide sequence ID" value="NZ_QVID01000002.1"/>
</dbReference>
<organism evidence="1 2">
    <name type="scientific">Marixanthomonas ophiurae</name>
    <dbReference type="NCBI Taxonomy" id="387659"/>
    <lineage>
        <taxon>Bacteria</taxon>
        <taxon>Pseudomonadati</taxon>
        <taxon>Bacteroidota</taxon>
        <taxon>Flavobacteriia</taxon>
        <taxon>Flavobacteriales</taxon>
        <taxon>Flavobacteriaceae</taxon>
        <taxon>Marixanthomonas</taxon>
    </lineage>
</organism>
<dbReference type="AlphaFoldDB" id="A0A3E1Q730"/>
<proteinExistence type="predicted"/>